<evidence type="ECO:0000313" key="4">
    <source>
        <dbReference type="Proteomes" id="UP000017396"/>
    </source>
</evidence>
<dbReference type="STRING" id="1183438.GKIL_0813"/>
<organism evidence="3 4">
    <name type="scientific">Gloeobacter kilaueensis (strain ATCC BAA-2537 / CCAP 1431/1 / ULC 316 / JS1)</name>
    <dbReference type="NCBI Taxonomy" id="1183438"/>
    <lineage>
        <taxon>Bacteria</taxon>
        <taxon>Bacillati</taxon>
        <taxon>Cyanobacteriota</taxon>
        <taxon>Cyanophyceae</taxon>
        <taxon>Gloeobacterales</taxon>
        <taxon>Gloeobacteraceae</taxon>
        <taxon>Gloeobacter</taxon>
    </lineage>
</organism>
<keyword evidence="1" id="KW-0732">Signal</keyword>
<dbReference type="KEGG" id="glj:GKIL_0813"/>
<accession>U5QHE6</accession>
<dbReference type="InterPro" id="IPR007280">
    <property type="entry name" value="Peptidase_C_arc/bac"/>
</dbReference>
<dbReference type="InterPro" id="IPR022519">
    <property type="entry name" value="Gloeo/Verruco_rpt"/>
</dbReference>
<feature type="chain" id="PRO_5004663688" evidence="1">
    <location>
        <begin position="30"/>
        <end position="621"/>
    </location>
</feature>
<dbReference type="eggNOG" id="COG0265">
    <property type="taxonomic scope" value="Bacteria"/>
</dbReference>
<evidence type="ECO:0000313" key="3">
    <source>
        <dbReference type="EMBL" id="AGY57059.1"/>
    </source>
</evidence>
<dbReference type="PROSITE" id="PS51257">
    <property type="entry name" value="PROKAR_LIPOPROTEIN"/>
    <property type="match status" value="1"/>
</dbReference>
<feature type="signal peptide" evidence="1">
    <location>
        <begin position="1"/>
        <end position="29"/>
    </location>
</feature>
<dbReference type="NCBIfam" id="TIGR03803">
    <property type="entry name" value="Gloeo_Verruco"/>
    <property type="match status" value="7"/>
</dbReference>
<dbReference type="SUPFAM" id="SSF89260">
    <property type="entry name" value="Collagen-binding domain"/>
    <property type="match status" value="1"/>
</dbReference>
<dbReference type="Gene3D" id="2.130.10.10">
    <property type="entry name" value="YVTN repeat-like/Quinoprotein amine dehydrogenase"/>
    <property type="match status" value="1"/>
</dbReference>
<keyword evidence="4" id="KW-1185">Reference proteome</keyword>
<dbReference type="SUPFAM" id="SSF63829">
    <property type="entry name" value="Calcium-dependent phosphotriesterase"/>
    <property type="match status" value="1"/>
</dbReference>
<dbReference type="HOGENOM" id="CLU_439897_0_0_3"/>
<feature type="domain" description="Peptidase C-terminal archaeal/bacterial" evidence="2">
    <location>
        <begin position="426"/>
        <end position="489"/>
    </location>
</feature>
<proteinExistence type="predicted"/>
<dbReference type="Proteomes" id="UP000017396">
    <property type="component" value="Chromosome"/>
</dbReference>
<dbReference type="eggNOG" id="COG3386">
    <property type="taxonomic scope" value="Bacteria"/>
</dbReference>
<sequence length="621" mass="64187">MRIPPQLFQSVALACGLVASASLPLPALAKPASLITSYSLDYYNGANPTGTLVVGDDGNYYGTTTSGGAYNLGTVYRLTPEGKLTTLHSFSGSKDGFNPKGRLLKASDGNFYGTTMSGGIAGQGTLFRITPQGQLKILYTFTSQSDGGLPNGGLIQARDGYIYGTTSFGGANFGGTIFRLLPGESLTTIYAFGFNDGTNPASGLTETRDGKLYGTTASSGPSGGGSVFRLDGPGSLVPLYFFNSFSSGGGSSPQAALIEGSDGNLYGTTFSGGVAGFTGTAFRITPDGNLTMLHSFSGFEGSSPQAELFEADDGNFYGTTSGGGLLNGGTIFQLKPTGELTTLNSFDYFNNPQSGSSPAGGLIGSAQQLMGTTQSGGTYSRGTIFRFNVPTLSPCSPGALNVGQTQGNLRPTDCRSPIEGPQYFADRYTFTGTAGQQLNAVLSSSSNIDRLYLIDPNGQIVQGGANQIPSFGGSYFLLPISGTYTFEVSTSQANVRGSYLLTLTTAAGCTVTPLTIPQTVNGSLSTIDCQSSLISGSYEDRYTFEGTAGQQIEIDLSSTAFDSYLGLLSPSGSLIVTDDDGGGNLNSRIVYTLTESGTYTIEATALSFGATGPYTLSITQP</sequence>
<dbReference type="Gene3D" id="2.60.120.380">
    <property type="match status" value="2"/>
</dbReference>
<dbReference type="AlphaFoldDB" id="U5QHE6"/>
<evidence type="ECO:0000259" key="2">
    <source>
        <dbReference type="Pfam" id="PF04151"/>
    </source>
</evidence>
<dbReference type="OrthoDB" id="7432613at2"/>
<feature type="domain" description="Peptidase C-terminal archaeal/bacterial" evidence="2">
    <location>
        <begin position="539"/>
        <end position="603"/>
    </location>
</feature>
<dbReference type="InterPro" id="IPR015943">
    <property type="entry name" value="WD40/YVTN_repeat-like_dom_sf"/>
</dbReference>
<dbReference type="Pfam" id="PF04151">
    <property type="entry name" value="PPC"/>
    <property type="match status" value="2"/>
</dbReference>
<dbReference type="EMBL" id="CP003587">
    <property type="protein sequence ID" value="AGY57059.1"/>
    <property type="molecule type" value="Genomic_DNA"/>
</dbReference>
<dbReference type="PATRIC" id="fig|1183438.3.peg.805"/>
<name>U5QHE6_GLOK1</name>
<reference evidence="3 4" key="1">
    <citation type="journal article" date="2013" name="PLoS ONE">
        <title>Cultivation and Complete Genome Sequencing of Gloeobacter kilaueensis sp. nov., from a Lava Cave in Kilauea Caldera, Hawai'i.</title>
        <authorList>
            <person name="Saw J.H."/>
            <person name="Schatz M."/>
            <person name="Brown M.V."/>
            <person name="Kunkel D.D."/>
            <person name="Foster J.S."/>
            <person name="Shick H."/>
            <person name="Christensen S."/>
            <person name="Hou S."/>
            <person name="Wan X."/>
            <person name="Donachie S.P."/>
        </authorList>
    </citation>
    <scope>NUCLEOTIDE SEQUENCE [LARGE SCALE GENOMIC DNA]</scope>
    <source>
        <strain evidence="4">JS</strain>
    </source>
</reference>
<evidence type="ECO:0000256" key="1">
    <source>
        <dbReference type="SAM" id="SignalP"/>
    </source>
</evidence>
<gene>
    <name evidence="3" type="ORF">GKIL_0813</name>
</gene>
<protein>
    <submittedName>
        <fullName evidence="3">Gluconolactonase</fullName>
    </submittedName>
</protein>